<dbReference type="PROSITE" id="PS50850">
    <property type="entry name" value="MFS"/>
    <property type="match status" value="1"/>
</dbReference>
<protein>
    <submittedName>
        <fullName evidence="6">MFS transporter</fullName>
    </submittedName>
</protein>
<dbReference type="SUPFAM" id="SSF103473">
    <property type="entry name" value="MFS general substrate transporter"/>
    <property type="match status" value="1"/>
</dbReference>
<evidence type="ECO:0000256" key="4">
    <source>
        <dbReference type="SAM" id="Phobius"/>
    </source>
</evidence>
<sequence>MLSRRDYVFNFFVDSLDYAFFSLALSFGSVTTFLPLFARRLGASNVEIGLIPALAYLGWSLPALSGARVSRRLRRKLPFLLRVTLFERLPFFGIALVATFLAVPFPRLALFLVLVFLGVACSAMGFLGPIWMEMIGKVIHPSRFGLYFACGNGIGALMGIWGSRLAERFIATYPFAWNFALCFFLASFAMGISYVFLSLTREEDGEVVDEGGSYLCSFSRIVREDPNFLHFLIARVFLALGVMGAAFYTVSVLQRFAIPDTFIAQYNATLLVSQALSNFFWGPLGDKKGHKLVVLFGALTILLSNLWALFAPSPWYFFLAFGFLGLNYSAISVGGVAILLDFAPRDRRWLYLGWGNFFSGFPAFFAPILGGKLADLFGYGVVFWVSLVLNALGFFWLLFGVREPRAFENFAE</sequence>
<reference evidence="6" key="1">
    <citation type="journal article" date="2020" name="mSystems">
        <title>Genome- and Community-Level Interaction Insights into Carbon Utilization and Element Cycling Functions of Hydrothermarchaeota in Hydrothermal Sediment.</title>
        <authorList>
            <person name="Zhou Z."/>
            <person name="Liu Y."/>
            <person name="Xu W."/>
            <person name="Pan J."/>
            <person name="Luo Z.H."/>
            <person name="Li M."/>
        </authorList>
    </citation>
    <scope>NUCLEOTIDE SEQUENCE [LARGE SCALE GENOMIC DNA]</scope>
    <source>
        <strain evidence="6">SpSt-747</strain>
    </source>
</reference>
<gene>
    <name evidence="6" type="ORF">ENV30_04400</name>
</gene>
<evidence type="ECO:0000256" key="3">
    <source>
        <dbReference type="ARBA" id="ARBA00023136"/>
    </source>
</evidence>
<dbReference type="InterPro" id="IPR036259">
    <property type="entry name" value="MFS_trans_sf"/>
</dbReference>
<dbReference type="AlphaFoldDB" id="A0A7V3YGC7"/>
<evidence type="ECO:0000256" key="1">
    <source>
        <dbReference type="ARBA" id="ARBA00022692"/>
    </source>
</evidence>
<feature type="transmembrane region" description="Helical" evidence="4">
    <location>
        <begin position="48"/>
        <end position="67"/>
    </location>
</feature>
<feature type="domain" description="Major facilitator superfamily (MFS) profile" evidence="5">
    <location>
        <begin position="227"/>
        <end position="412"/>
    </location>
</feature>
<organism evidence="6">
    <name type="scientific">Candidatus Caldatribacterium californiense</name>
    <dbReference type="NCBI Taxonomy" id="1454726"/>
    <lineage>
        <taxon>Bacteria</taxon>
        <taxon>Pseudomonadati</taxon>
        <taxon>Atribacterota</taxon>
        <taxon>Atribacteria</taxon>
        <taxon>Atribacterales</taxon>
        <taxon>Candidatus Caldatribacteriaceae</taxon>
        <taxon>Candidatus Caldatribacterium</taxon>
    </lineage>
</organism>
<feature type="transmembrane region" description="Helical" evidence="4">
    <location>
        <begin position="316"/>
        <end position="342"/>
    </location>
</feature>
<evidence type="ECO:0000313" key="6">
    <source>
        <dbReference type="EMBL" id="HGI30535.1"/>
    </source>
</evidence>
<accession>A0A7V3YGC7</accession>
<name>A0A7V3YGC7_9BACT</name>
<proteinExistence type="predicted"/>
<feature type="transmembrane region" description="Helical" evidence="4">
    <location>
        <begin position="376"/>
        <end position="399"/>
    </location>
</feature>
<dbReference type="PANTHER" id="PTHR23526:SF1">
    <property type="entry name" value="MAJOR FACILITATOR SUPERFAMILY MFS_1"/>
    <property type="match status" value="1"/>
</dbReference>
<keyword evidence="1 4" id="KW-0812">Transmembrane</keyword>
<dbReference type="EMBL" id="DTFV01000061">
    <property type="protein sequence ID" value="HGI30535.1"/>
    <property type="molecule type" value="Genomic_DNA"/>
</dbReference>
<dbReference type="PANTHER" id="PTHR23526">
    <property type="entry name" value="INTEGRAL MEMBRANE TRANSPORT PROTEIN-RELATED"/>
    <property type="match status" value="1"/>
</dbReference>
<dbReference type="InterPro" id="IPR020846">
    <property type="entry name" value="MFS_dom"/>
</dbReference>
<comment type="caution">
    <text evidence="6">The sequence shown here is derived from an EMBL/GenBank/DDBJ whole genome shotgun (WGS) entry which is preliminary data.</text>
</comment>
<feature type="transmembrane region" description="Helical" evidence="4">
    <location>
        <begin position="175"/>
        <end position="197"/>
    </location>
</feature>
<evidence type="ECO:0000259" key="5">
    <source>
        <dbReference type="PROSITE" id="PS50850"/>
    </source>
</evidence>
<feature type="transmembrane region" description="Helical" evidence="4">
    <location>
        <begin position="349"/>
        <end position="370"/>
    </location>
</feature>
<feature type="transmembrane region" description="Helical" evidence="4">
    <location>
        <begin position="228"/>
        <end position="250"/>
    </location>
</feature>
<dbReference type="Gene3D" id="1.20.1250.20">
    <property type="entry name" value="MFS general substrate transporter like domains"/>
    <property type="match status" value="2"/>
</dbReference>
<keyword evidence="3 4" id="KW-0472">Membrane</keyword>
<keyword evidence="2 4" id="KW-1133">Transmembrane helix</keyword>
<dbReference type="InterPro" id="IPR052528">
    <property type="entry name" value="Sugar_transport-like"/>
</dbReference>
<dbReference type="GO" id="GO:0022857">
    <property type="term" value="F:transmembrane transporter activity"/>
    <property type="evidence" value="ECO:0007669"/>
    <property type="project" value="InterPro"/>
</dbReference>
<feature type="transmembrane region" description="Helical" evidence="4">
    <location>
        <begin position="144"/>
        <end position="163"/>
    </location>
</feature>
<evidence type="ECO:0000256" key="2">
    <source>
        <dbReference type="ARBA" id="ARBA00022989"/>
    </source>
</evidence>
<dbReference type="InterPro" id="IPR011701">
    <property type="entry name" value="MFS"/>
</dbReference>
<feature type="transmembrane region" description="Helical" evidence="4">
    <location>
        <begin position="79"/>
        <end position="102"/>
    </location>
</feature>
<feature type="transmembrane region" description="Helical" evidence="4">
    <location>
        <begin position="262"/>
        <end position="280"/>
    </location>
</feature>
<feature type="transmembrane region" description="Helical" evidence="4">
    <location>
        <begin position="108"/>
        <end position="132"/>
    </location>
</feature>
<dbReference type="Pfam" id="PF07690">
    <property type="entry name" value="MFS_1"/>
    <property type="match status" value="1"/>
</dbReference>
<feature type="transmembrane region" description="Helical" evidence="4">
    <location>
        <begin position="292"/>
        <end position="310"/>
    </location>
</feature>